<dbReference type="InterPro" id="IPR050280">
    <property type="entry name" value="OMP_Chaperone_SurA"/>
</dbReference>
<dbReference type="Proteomes" id="UP000245870">
    <property type="component" value="Unassembled WGS sequence"/>
</dbReference>
<keyword evidence="1" id="KW-0732">Signal</keyword>
<dbReference type="Gene3D" id="1.10.4030.10">
    <property type="entry name" value="Porin chaperone SurA, peptide-binding domain"/>
    <property type="match status" value="1"/>
</dbReference>
<keyword evidence="2" id="KW-0413">Isomerase</keyword>
<dbReference type="GO" id="GO:0003755">
    <property type="term" value="F:peptidyl-prolyl cis-trans isomerase activity"/>
    <property type="evidence" value="ECO:0007669"/>
    <property type="project" value="UniProtKB-KW"/>
</dbReference>
<evidence type="ECO:0000256" key="1">
    <source>
        <dbReference type="ARBA" id="ARBA00022729"/>
    </source>
</evidence>
<evidence type="ECO:0000259" key="3">
    <source>
        <dbReference type="PROSITE" id="PS50198"/>
    </source>
</evidence>
<dbReference type="EMBL" id="QENY01000005">
    <property type="protein sequence ID" value="PVX56909.1"/>
    <property type="molecule type" value="Genomic_DNA"/>
</dbReference>
<dbReference type="InterPro" id="IPR046357">
    <property type="entry name" value="PPIase_dom_sf"/>
</dbReference>
<dbReference type="Gene3D" id="3.10.50.40">
    <property type="match status" value="2"/>
</dbReference>
<accession>A0A2U0UH31</accession>
<protein>
    <submittedName>
        <fullName evidence="4">Periplasmic chaperone for outer membrane proteins SurA</fullName>
    </submittedName>
</protein>
<feature type="domain" description="PpiC" evidence="3">
    <location>
        <begin position="308"/>
        <end position="406"/>
    </location>
</feature>
<sequence>MTIRHFAIISALALFTGMMAIPNSNRRGMDQQSFFSDTTITTVTPNTNEVTIPDGSVVDEVVWVVGDEPILRSDIEMMRMQGMAEGVNWGRNPDCAIPEQIAVQKLFLHQASIDSIEVTENEISRGIEQQINRWIDVAGGREKLEEYRKKTINEMRAELHDDFKNQLLIQQMKNKIVEHVKVSPADVRTYFRSLPQDSIPFVPMEVEVQLLVRTPRVKQEEINRVKDLLRNYTDRVTKGETTFSTLARLYSEDPVSARAGGEMDYTGRGYLDPAFANVAFNLTDPNKISKIVETEFGYHIIQLIDKRGDKIKCRHILLKPKVSMEEIDKASHQVDSIANDIRAGKFTFEEAASYLSEDKDTRNNQGLMTNNTGESMTSRFQMRELPTEVARVVDTMKVGEISQPFQMINSKGKTVVAIAKLKSRTDGHRATITEDFQVMKNVVLNKEREKTINNWVSDKIKHTYVRMSDRYKNCDFKYKGWIK</sequence>
<evidence type="ECO:0000313" key="4">
    <source>
        <dbReference type="EMBL" id="PVX56909.1"/>
    </source>
</evidence>
<organism evidence="4 5">
    <name type="scientific">Hallella colorans</name>
    <dbReference type="NCBI Taxonomy" id="1703337"/>
    <lineage>
        <taxon>Bacteria</taxon>
        <taxon>Pseudomonadati</taxon>
        <taxon>Bacteroidota</taxon>
        <taxon>Bacteroidia</taxon>
        <taxon>Bacteroidales</taxon>
        <taxon>Prevotellaceae</taxon>
        <taxon>Hallella</taxon>
    </lineage>
</organism>
<dbReference type="PANTHER" id="PTHR47637">
    <property type="entry name" value="CHAPERONE SURA"/>
    <property type="match status" value="1"/>
</dbReference>
<reference evidence="4 5" key="1">
    <citation type="submission" date="2018-05" db="EMBL/GenBank/DDBJ databases">
        <title>Genomic Encyclopedia of Type Strains, Phase IV (KMG-IV): sequencing the most valuable type-strain genomes for metagenomic binning, comparative biology and taxonomic classification.</title>
        <authorList>
            <person name="Goeker M."/>
        </authorList>
    </citation>
    <scope>NUCLEOTIDE SEQUENCE [LARGE SCALE GENOMIC DNA]</scope>
    <source>
        <strain evidence="4 5">DSM 100333</strain>
    </source>
</reference>
<evidence type="ECO:0000313" key="5">
    <source>
        <dbReference type="Proteomes" id="UP000245870"/>
    </source>
</evidence>
<comment type="caution">
    <text evidence="4">The sequence shown here is derived from an EMBL/GenBank/DDBJ whole genome shotgun (WGS) entry which is preliminary data.</text>
</comment>
<dbReference type="OrthoDB" id="14196at2"/>
<proteinExistence type="predicted"/>
<dbReference type="PROSITE" id="PS50198">
    <property type="entry name" value="PPIC_PPIASE_2"/>
    <property type="match status" value="2"/>
</dbReference>
<dbReference type="AlphaFoldDB" id="A0A2U0UH31"/>
<name>A0A2U0UH31_9BACT</name>
<keyword evidence="2" id="KW-0697">Rotamase</keyword>
<dbReference type="Pfam" id="PF00639">
    <property type="entry name" value="Rotamase"/>
    <property type="match status" value="2"/>
</dbReference>
<dbReference type="PANTHER" id="PTHR47637:SF1">
    <property type="entry name" value="CHAPERONE SURA"/>
    <property type="match status" value="1"/>
</dbReference>
<dbReference type="RefSeq" id="WP_116616069.1">
    <property type="nucleotide sequence ID" value="NZ_CALDWB010000024.1"/>
</dbReference>
<dbReference type="InterPro" id="IPR000297">
    <property type="entry name" value="PPIase_PpiC"/>
</dbReference>
<feature type="domain" description="PpiC" evidence="3">
    <location>
        <begin position="209"/>
        <end position="305"/>
    </location>
</feature>
<dbReference type="SUPFAM" id="SSF109998">
    <property type="entry name" value="Triger factor/SurA peptide-binding domain-like"/>
    <property type="match status" value="1"/>
</dbReference>
<dbReference type="SUPFAM" id="SSF54534">
    <property type="entry name" value="FKBP-like"/>
    <property type="match status" value="2"/>
</dbReference>
<evidence type="ECO:0000256" key="2">
    <source>
        <dbReference type="PROSITE-ProRule" id="PRU00278"/>
    </source>
</evidence>
<keyword evidence="5" id="KW-1185">Reference proteome</keyword>
<gene>
    <name evidence="4" type="ORF">C7379_10528</name>
</gene>
<dbReference type="InterPro" id="IPR027304">
    <property type="entry name" value="Trigger_fact/SurA_dom_sf"/>
</dbReference>